<protein>
    <submittedName>
        <fullName evidence="3">M28 family peptidase</fullName>
    </submittedName>
</protein>
<dbReference type="RefSeq" id="WP_379860231.1">
    <property type="nucleotide sequence ID" value="NZ_JBHMFC010000013.1"/>
</dbReference>
<organism evidence="3 4">
    <name type="scientific">Mariniflexile ostreae</name>
    <dbReference type="NCBI Taxonomy" id="1520892"/>
    <lineage>
        <taxon>Bacteria</taxon>
        <taxon>Pseudomonadati</taxon>
        <taxon>Bacteroidota</taxon>
        <taxon>Flavobacteriia</taxon>
        <taxon>Flavobacteriales</taxon>
        <taxon>Flavobacteriaceae</taxon>
        <taxon>Mariniflexile</taxon>
    </lineage>
</organism>
<feature type="domain" description="Peptidase M28" evidence="2">
    <location>
        <begin position="100"/>
        <end position="297"/>
    </location>
</feature>
<dbReference type="EMBL" id="JBHMFC010000013">
    <property type="protein sequence ID" value="MFB9056039.1"/>
    <property type="molecule type" value="Genomic_DNA"/>
</dbReference>
<dbReference type="SUPFAM" id="SSF53187">
    <property type="entry name" value="Zn-dependent exopeptidases"/>
    <property type="match status" value="1"/>
</dbReference>
<keyword evidence="4" id="KW-1185">Reference proteome</keyword>
<dbReference type="InterPro" id="IPR007484">
    <property type="entry name" value="Peptidase_M28"/>
</dbReference>
<proteinExistence type="predicted"/>
<evidence type="ECO:0000313" key="4">
    <source>
        <dbReference type="Proteomes" id="UP001589585"/>
    </source>
</evidence>
<dbReference type="PANTHER" id="PTHR12147">
    <property type="entry name" value="METALLOPEPTIDASE M28 FAMILY MEMBER"/>
    <property type="match status" value="1"/>
</dbReference>
<dbReference type="Proteomes" id="UP001589585">
    <property type="component" value="Unassembled WGS sequence"/>
</dbReference>
<reference evidence="3 4" key="1">
    <citation type="submission" date="2024-09" db="EMBL/GenBank/DDBJ databases">
        <authorList>
            <person name="Sun Q."/>
            <person name="Mori K."/>
        </authorList>
    </citation>
    <scope>NUCLEOTIDE SEQUENCE [LARGE SCALE GENOMIC DNA]</scope>
    <source>
        <strain evidence="3 4">CECT 8622</strain>
    </source>
</reference>
<sequence length="307" mass="34585">MNTCYSYILLLVCLSLNINKASAQNPVIGDSLFSATNLLKHIELLSSDQFEGRRTGSNGGIKAQKHIIDQFIDLQVLPLGKSYEQPFKFVDKRKTYHATNILGYIKGTTLPEKYIVISAHFDHEGIKNGHIYNGADDNASGVSALFSFAEYFKSHPPKHSVILAAFDGEELDLQGSKFFIKNPIVPLKNLIVNLNMDMISRSDNHILFAVGTHYNTLLKEIVKNTQTPENIILATGHDGADVQENWTHASDHSSFHKKNIPFLYFGVEDHKDYHKPTDDYENIQPDFYINAVKTIIEVFKNIDNSTL</sequence>
<comment type="caution">
    <text evidence="3">The sequence shown here is derived from an EMBL/GenBank/DDBJ whole genome shotgun (WGS) entry which is preliminary data.</text>
</comment>
<evidence type="ECO:0000259" key="2">
    <source>
        <dbReference type="Pfam" id="PF04389"/>
    </source>
</evidence>
<feature type="chain" id="PRO_5047066088" evidence="1">
    <location>
        <begin position="24"/>
        <end position="307"/>
    </location>
</feature>
<feature type="signal peptide" evidence="1">
    <location>
        <begin position="1"/>
        <end position="23"/>
    </location>
</feature>
<dbReference type="InterPro" id="IPR045175">
    <property type="entry name" value="M28_fam"/>
</dbReference>
<dbReference type="PANTHER" id="PTHR12147:SF26">
    <property type="entry name" value="PEPTIDASE M28 DOMAIN-CONTAINING PROTEIN"/>
    <property type="match status" value="1"/>
</dbReference>
<name>A0ABV5F9J4_9FLAO</name>
<keyword evidence="1" id="KW-0732">Signal</keyword>
<accession>A0ABV5F9J4</accession>
<gene>
    <name evidence="3" type="ORF">ACFFU9_04720</name>
</gene>
<dbReference type="Gene3D" id="3.40.630.10">
    <property type="entry name" value="Zn peptidases"/>
    <property type="match status" value="1"/>
</dbReference>
<evidence type="ECO:0000256" key="1">
    <source>
        <dbReference type="SAM" id="SignalP"/>
    </source>
</evidence>
<evidence type="ECO:0000313" key="3">
    <source>
        <dbReference type="EMBL" id="MFB9056039.1"/>
    </source>
</evidence>
<dbReference type="Pfam" id="PF04389">
    <property type="entry name" value="Peptidase_M28"/>
    <property type="match status" value="1"/>
</dbReference>